<evidence type="ECO:0000256" key="2">
    <source>
        <dbReference type="SAM" id="MobiDB-lite"/>
    </source>
</evidence>
<keyword evidence="1" id="KW-0175">Coiled coil</keyword>
<protein>
    <recommendedName>
        <fullName evidence="4">VWA domain-containing protein</fullName>
    </recommendedName>
</protein>
<reference evidence="3" key="1">
    <citation type="journal article" date="2020" name="mSystems">
        <title>Genome- and Community-Level Interaction Insights into Carbon Utilization and Element Cycling Functions of Hydrothermarchaeota in Hydrothermal Sediment.</title>
        <authorList>
            <person name="Zhou Z."/>
            <person name="Liu Y."/>
            <person name="Xu W."/>
            <person name="Pan J."/>
            <person name="Luo Z.H."/>
            <person name="Li M."/>
        </authorList>
    </citation>
    <scope>NUCLEOTIDE SEQUENCE [LARGE SCALE GENOMIC DNA]</scope>
    <source>
        <strain evidence="3">HyVt-570</strain>
    </source>
</reference>
<evidence type="ECO:0008006" key="4">
    <source>
        <dbReference type="Google" id="ProtNLM"/>
    </source>
</evidence>
<dbReference type="Gene3D" id="3.40.50.410">
    <property type="entry name" value="von Willebrand factor, type A domain"/>
    <property type="match status" value="1"/>
</dbReference>
<organism evidence="3">
    <name type="scientific">Oceanithermus profundus</name>
    <dbReference type="NCBI Taxonomy" id="187137"/>
    <lineage>
        <taxon>Bacteria</taxon>
        <taxon>Thermotogati</taxon>
        <taxon>Deinococcota</taxon>
        <taxon>Deinococci</taxon>
        <taxon>Thermales</taxon>
        <taxon>Thermaceae</taxon>
        <taxon>Oceanithermus</taxon>
    </lineage>
</organism>
<accession>A0A7C4Z9N1</accession>
<evidence type="ECO:0000313" key="3">
    <source>
        <dbReference type="EMBL" id="HGY10036.1"/>
    </source>
</evidence>
<dbReference type="Proteomes" id="UP000885759">
    <property type="component" value="Unassembled WGS sequence"/>
</dbReference>
<name>A0A7C4Z9N1_9DEIN</name>
<feature type="coiled-coil region" evidence="1">
    <location>
        <begin position="38"/>
        <end position="72"/>
    </location>
</feature>
<gene>
    <name evidence="3" type="ORF">ENK37_08315</name>
</gene>
<dbReference type="SUPFAM" id="SSF53300">
    <property type="entry name" value="vWA-like"/>
    <property type="match status" value="1"/>
</dbReference>
<dbReference type="AlphaFoldDB" id="A0A7C4Z9N1"/>
<dbReference type="InterPro" id="IPR036465">
    <property type="entry name" value="vWFA_dom_sf"/>
</dbReference>
<dbReference type="EMBL" id="DRPZ01000212">
    <property type="protein sequence ID" value="HGY10036.1"/>
    <property type="molecule type" value="Genomic_DNA"/>
</dbReference>
<feature type="region of interest" description="Disordered" evidence="2">
    <location>
        <begin position="115"/>
        <end position="137"/>
    </location>
</feature>
<proteinExistence type="predicted"/>
<sequence length="356" mass="39895">MRVRYARARRTAPPTARLLELAAEALLRLGERPEAEGASDEERLREALERTLEEAGETGVEAQELLRRLKREGWIERMPGRRELRLRAHPELLELAALRALRALDVPPRRVLPGAWPRPGADGPHEPHGPTRPWRWGEPLTLDPVETLKPWLARGELRVEDLRVREGEGGRRVAVALLLDCSHSMVLYGADRFGPAKRLALALHHWLGRAGDRLHTVCFHDVAEPVPPQRLPFLRAQPSHTHTAAALEAARAWLRRQGDAQKRAVLITDGHPTAVRREDGRIYKNAWGRDPEIERATLAAAARLRRAGGELDVYLLADDAVARGFARELARVARGRVFEVDPERLGRAVLTGLARG</sequence>
<evidence type="ECO:0000256" key="1">
    <source>
        <dbReference type="SAM" id="Coils"/>
    </source>
</evidence>
<comment type="caution">
    <text evidence="3">The sequence shown here is derived from an EMBL/GenBank/DDBJ whole genome shotgun (WGS) entry which is preliminary data.</text>
</comment>